<keyword evidence="2" id="KW-1185">Reference proteome</keyword>
<sequence>MIPCFSGPKAEQSFSFLGARGRPLFWGGRRYAPPLAGLLGPAPPSAAGSGLRPRLRSAGPLALRAQGGKAALLDQKSSQPSKLENWLLGQHRLKMA</sequence>
<dbReference type="AlphaFoldDB" id="H6KZD5"/>
<dbReference type="EMBL" id="CP002831">
    <property type="protein sequence ID" value="AFC24525.1"/>
    <property type="molecule type" value="Genomic_DNA"/>
</dbReference>
<dbReference type="Proteomes" id="UP000007519">
    <property type="component" value="Chromosome"/>
</dbReference>
<dbReference type="KEGG" id="sgn:SGRA_1790"/>
<name>H6KZD5_SAPGL</name>
<dbReference type="STRING" id="984262.SGRA_1790"/>
<dbReference type="HOGENOM" id="CLU_2358102_0_0_10"/>
<protein>
    <submittedName>
        <fullName evidence="1">Uncharacterized protein</fullName>
    </submittedName>
</protein>
<reference evidence="1 2" key="1">
    <citation type="journal article" date="2012" name="Stand. Genomic Sci.">
        <title>Complete genome sequencing and analysis of Saprospira grandis str. Lewin, a predatory marine bacterium.</title>
        <authorList>
            <person name="Saw J.H."/>
            <person name="Yuryev A."/>
            <person name="Kanbe M."/>
            <person name="Hou S."/>
            <person name="Young A.G."/>
            <person name="Aizawa S."/>
            <person name="Alam M."/>
        </authorList>
    </citation>
    <scope>NUCLEOTIDE SEQUENCE [LARGE SCALE GENOMIC DNA]</scope>
    <source>
        <strain evidence="1 2">Lewin</strain>
    </source>
</reference>
<evidence type="ECO:0000313" key="2">
    <source>
        <dbReference type="Proteomes" id="UP000007519"/>
    </source>
</evidence>
<organism evidence="1 2">
    <name type="scientific">Saprospira grandis (strain Lewin)</name>
    <dbReference type="NCBI Taxonomy" id="984262"/>
    <lineage>
        <taxon>Bacteria</taxon>
        <taxon>Pseudomonadati</taxon>
        <taxon>Bacteroidota</taxon>
        <taxon>Saprospiria</taxon>
        <taxon>Saprospirales</taxon>
        <taxon>Saprospiraceae</taxon>
        <taxon>Saprospira</taxon>
    </lineage>
</organism>
<evidence type="ECO:0000313" key="1">
    <source>
        <dbReference type="EMBL" id="AFC24525.1"/>
    </source>
</evidence>
<proteinExistence type="predicted"/>
<gene>
    <name evidence="1" type="ordered locus">SGRA_1790</name>
</gene>
<accession>H6KZD5</accession>